<accession>A0A6N7V3N1</accession>
<evidence type="ECO:0000256" key="1">
    <source>
        <dbReference type="ARBA" id="ARBA00004496"/>
    </source>
</evidence>
<keyword evidence="3" id="KW-0560">Oxidoreductase</keyword>
<evidence type="ECO:0000256" key="2">
    <source>
        <dbReference type="ARBA" id="ARBA00022490"/>
    </source>
</evidence>
<evidence type="ECO:0000259" key="4">
    <source>
        <dbReference type="Pfam" id="PF00881"/>
    </source>
</evidence>
<comment type="caution">
    <text evidence="5">The sequence shown here is derived from an EMBL/GenBank/DDBJ whole genome shotgun (WGS) entry which is preliminary data.</text>
</comment>
<dbReference type="InterPro" id="IPR000415">
    <property type="entry name" value="Nitroreductase-like"/>
</dbReference>
<protein>
    <submittedName>
        <fullName evidence="5">Nitroreductase family protein</fullName>
    </submittedName>
</protein>
<evidence type="ECO:0000313" key="5">
    <source>
        <dbReference type="EMBL" id="MSR93772.1"/>
    </source>
</evidence>
<dbReference type="PANTHER" id="PTHR43035">
    <property type="entry name" value="FATTY ACID REPRESSION MUTANT PROTEIN 2-RELATED"/>
    <property type="match status" value="1"/>
</dbReference>
<evidence type="ECO:0000313" key="6">
    <source>
        <dbReference type="Proteomes" id="UP000434409"/>
    </source>
</evidence>
<dbReference type="SUPFAM" id="SSF55469">
    <property type="entry name" value="FMN-dependent nitroreductase-like"/>
    <property type="match status" value="1"/>
</dbReference>
<dbReference type="AlphaFoldDB" id="A0A6N7V3N1"/>
<dbReference type="GO" id="GO:0034599">
    <property type="term" value="P:cellular response to oxidative stress"/>
    <property type="evidence" value="ECO:0007669"/>
    <property type="project" value="InterPro"/>
</dbReference>
<dbReference type="Proteomes" id="UP000434409">
    <property type="component" value="Unassembled WGS sequence"/>
</dbReference>
<dbReference type="PANTHER" id="PTHR43035:SF1">
    <property type="entry name" value="FATTY ACID REPRESSION MUTANT PROTEIN 2-RELATED"/>
    <property type="match status" value="1"/>
</dbReference>
<keyword evidence="2" id="KW-0963">Cytoplasm</keyword>
<dbReference type="FunFam" id="3.40.109.10:FF:000001">
    <property type="entry name" value="Nitroreductase family"/>
    <property type="match status" value="1"/>
</dbReference>
<organism evidence="5 6">
    <name type="scientific">Suipraeoptans intestinalis</name>
    <dbReference type="NCBI Taxonomy" id="2606628"/>
    <lineage>
        <taxon>Bacteria</taxon>
        <taxon>Bacillati</taxon>
        <taxon>Bacillota</taxon>
        <taxon>Clostridia</taxon>
        <taxon>Lachnospirales</taxon>
        <taxon>Lachnospiraceae</taxon>
        <taxon>Suipraeoptans</taxon>
    </lineage>
</organism>
<dbReference type="Gene3D" id="3.40.109.10">
    <property type="entry name" value="NADH Oxidase"/>
    <property type="match status" value="1"/>
</dbReference>
<name>A0A6N7V3N1_9FIRM</name>
<reference evidence="5 6" key="1">
    <citation type="submission" date="2019-08" db="EMBL/GenBank/DDBJ databases">
        <title>In-depth cultivation of the pig gut microbiome towards novel bacterial diversity and tailored functional studies.</title>
        <authorList>
            <person name="Wylensek D."/>
            <person name="Hitch T.C.A."/>
            <person name="Clavel T."/>
        </authorList>
    </citation>
    <scope>NUCLEOTIDE SEQUENCE [LARGE SCALE GENOMIC DNA]</scope>
    <source>
        <strain evidence="5 6">68-1-5</strain>
    </source>
</reference>
<dbReference type="EMBL" id="VULY01000018">
    <property type="protein sequence ID" value="MSR93772.1"/>
    <property type="molecule type" value="Genomic_DNA"/>
</dbReference>
<dbReference type="RefSeq" id="WP_154478831.1">
    <property type="nucleotide sequence ID" value="NZ_JAXFXH010000005.1"/>
</dbReference>
<dbReference type="Pfam" id="PF00881">
    <property type="entry name" value="Nitroreductase"/>
    <property type="match status" value="1"/>
</dbReference>
<keyword evidence="6" id="KW-1185">Reference proteome</keyword>
<sequence>MSVITGLEKRRSRYLLNKELPVAKEKVEEVIKRVTELVPDAFDMKSARVVAAFGEEHEALWDEIERVFEGKVPHDKIQSFRNGAGTILYFYEEEVVDGLAAKFPTYAANFPVWANHANGMLQISIWTALAELGIGASLQHYNPVIDDMVRERYKLPKTYRLVAQMPFGGIEKEPEAKAKEKIEQRVQIV</sequence>
<dbReference type="GO" id="GO:0016491">
    <property type="term" value="F:oxidoreductase activity"/>
    <property type="evidence" value="ECO:0007669"/>
    <property type="project" value="UniProtKB-KW"/>
</dbReference>
<comment type="subcellular location">
    <subcellularLocation>
        <location evidence="1">Cytoplasm</location>
    </subcellularLocation>
</comment>
<feature type="domain" description="Nitroreductase" evidence="4">
    <location>
        <begin position="8"/>
        <end position="168"/>
    </location>
</feature>
<proteinExistence type="predicted"/>
<dbReference type="InterPro" id="IPR029479">
    <property type="entry name" value="Nitroreductase"/>
</dbReference>
<dbReference type="CDD" id="cd02140">
    <property type="entry name" value="Frm2-like"/>
    <property type="match status" value="1"/>
</dbReference>
<evidence type="ECO:0000256" key="3">
    <source>
        <dbReference type="ARBA" id="ARBA00023002"/>
    </source>
</evidence>
<dbReference type="InterPro" id="IPR033877">
    <property type="entry name" value="Frm2/Hbn1"/>
</dbReference>
<gene>
    <name evidence="5" type="ORF">FYJ34_05720</name>
</gene>
<dbReference type="GO" id="GO:0005737">
    <property type="term" value="C:cytoplasm"/>
    <property type="evidence" value="ECO:0007669"/>
    <property type="project" value="UniProtKB-SubCell"/>
</dbReference>